<feature type="non-terminal residue" evidence="7">
    <location>
        <position position="1"/>
    </location>
</feature>
<dbReference type="InterPro" id="IPR014729">
    <property type="entry name" value="Rossmann-like_a/b/a_fold"/>
</dbReference>
<evidence type="ECO:0000313" key="8">
    <source>
        <dbReference type="Proteomes" id="UP000263596"/>
    </source>
</evidence>
<feature type="domain" description="Methionyl/Leucyl tRNA synthetase" evidence="6">
    <location>
        <begin position="1"/>
        <end position="106"/>
    </location>
</feature>
<accession>A0A3D2SQZ7</accession>
<proteinExistence type="predicted"/>
<feature type="non-terminal residue" evidence="7">
    <location>
        <position position="106"/>
    </location>
</feature>
<evidence type="ECO:0000256" key="2">
    <source>
        <dbReference type="ARBA" id="ARBA00022741"/>
    </source>
</evidence>
<evidence type="ECO:0000256" key="4">
    <source>
        <dbReference type="ARBA" id="ARBA00022917"/>
    </source>
</evidence>
<dbReference type="EMBL" id="DPVE01000332">
    <property type="protein sequence ID" value="HCK31871.1"/>
    <property type="molecule type" value="Genomic_DNA"/>
</dbReference>
<reference evidence="7 8" key="1">
    <citation type="journal article" date="2018" name="Nat. Biotechnol.">
        <title>A standardized bacterial taxonomy based on genome phylogeny substantially revises the tree of life.</title>
        <authorList>
            <person name="Parks D.H."/>
            <person name="Chuvochina M."/>
            <person name="Waite D.W."/>
            <person name="Rinke C."/>
            <person name="Skarshewski A."/>
            <person name="Chaumeil P.A."/>
            <person name="Hugenholtz P."/>
        </authorList>
    </citation>
    <scope>NUCLEOTIDE SEQUENCE [LARGE SCALE GENOMIC DNA]</scope>
    <source>
        <strain evidence="7">UBA9669</strain>
    </source>
</reference>
<name>A0A3D2SQZ7_9GAMM</name>
<evidence type="ECO:0000256" key="3">
    <source>
        <dbReference type="ARBA" id="ARBA00022840"/>
    </source>
</evidence>
<dbReference type="GO" id="GO:0006431">
    <property type="term" value="P:methionyl-tRNA aminoacylation"/>
    <property type="evidence" value="ECO:0007669"/>
    <property type="project" value="TreeGrafter"/>
</dbReference>
<keyword evidence="5" id="KW-0030">Aminoacyl-tRNA synthetase</keyword>
<dbReference type="AlphaFoldDB" id="A0A3D2SQZ7"/>
<evidence type="ECO:0000256" key="5">
    <source>
        <dbReference type="ARBA" id="ARBA00023146"/>
    </source>
</evidence>
<dbReference type="Gene3D" id="3.40.50.620">
    <property type="entry name" value="HUPs"/>
    <property type="match status" value="1"/>
</dbReference>
<protein>
    <submittedName>
        <fullName evidence="7">Methionine--tRNA ligase</fullName>
        <ecNumber evidence="7">6.1.1.10</ecNumber>
    </submittedName>
</protein>
<dbReference type="PANTHER" id="PTHR45765">
    <property type="entry name" value="METHIONINE--TRNA LIGASE"/>
    <property type="match status" value="1"/>
</dbReference>
<comment type="caution">
    <text evidence="7">The sequence shown here is derived from an EMBL/GenBank/DDBJ whole genome shotgun (WGS) entry which is preliminary data.</text>
</comment>
<dbReference type="InterPro" id="IPR023458">
    <property type="entry name" value="Met-tRNA_ligase_1"/>
</dbReference>
<gene>
    <name evidence="7" type="primary">metG</name>
    <name evidence="7" type="ORF">DHW29_18020</name>
</gene>
<dbReference type="GO" id="GO:0005829">
    <property type="term" value="C:cytosol"/>
    <property type="evidence" value="ECO:0007669"/>
    <property type="project" value="TreeGrafter"/>
</dbReference>
<keyword evidence="4" id="KW-0648">Protein biosynthesis</keyword>
<dbReference type="InterPro" id="IPR015413">
    <property type="entry name" value="Methionyl/Leucyl_tRNA_Synth"/>
</dbReference>
<evidence type="ECO:0000313" key="7">
    <source>
        <dbReference type="EMBL" id="HCK31871.1"/>
    </source>
</evidence>
<dbReference type="Proteomes" id="UP000263596">
    <property type="component" value="Unassembled WGS sequence"/>
</dbReference>
<dbReference type="SUPFAM" id="SSF52374">
    <property type="entry name" value="Nucleotidylyl transferase"/>
    <property type="match status" value="1"/>
</dbReference>
<evidence type="ECO:0000256" key="1">
    <source>
        <dbReference type="ARBA" id="ARBA00022598"/>
    </source>
</evidence>
<sequence length="106" mass="12755">FFKLPNFSEYLQKWTRDEGRLPVSIANKLDEWFEAGLADWDISRDAPYFGFEIPDAPNKYFYVWVDAPIGYMSSFENYIKTKRPDLNFDDYWKKDSENEVYHFIGK</sequence>
<dbReference type="PANTHER" id="PTHR45765:SF1">
    <property type="entry name" value="METHIONINE--TRNA LIGASE, CYTOPLASMIC"/>
    <property type="match status" value="1"/>
</dbReference>
<evidence type="ECO:0000259" key="6">
    <source>
        <dbReference type="Pfam" id="PF09334"/>
    </source>
</evidence>
<dbReference type="EC" id="6.1.1.10" evidence="7"/>
<organism evidence="7 8">
    <name type="scientific">Acinetobacter ursingii</name>
    <dbReference type="NCBI Taxonomy" id="108980"/>
    <lineage>
        <taxon>Bacteria</taxon>
        <taxon>Pseudomonadati</taxon>
        <taxon>Pseudomonadota</taxon>
        <taxon>Gammaproteobacteria</taxon>
        <taxon>Moraxellales</taxon>
        <taxon>Moraxellaceae</taxon>
        <taxon>Acinetobacter</taxon>
    </lineage>
</organism>
<keyword evidence="2" id="KW-0547">Nucleotide-binding</keyword>
<dbReference type="GO" id="GO:0004825">
    <property type="term" value="F:methionine-tRNA ligase activity"/>
    <property type="evidence" value="ECO:0007669"/>
    <property type="project" value="UniProtKB-EC"/>
</dbReference>
<keyword evidence="3" id="KW-0067">ATP-binding</keyword>
<dbReference type="GO" id="GO:0005524">
    <property type="term" value="F:ATP binding"/>
    <property type="evidence" value="ECO:0007669"/>
    <property type="project" value="UniProtKB-KW"/>
</dbReference>
<keyword evidence="1 7" id="KW-0436">Ligase</keyword>
<dbReference type="Pfam" id="PF09334">
    <property type="entry name" value="tRNA-synt_1g"/>
    <property type="match status" value="1"/>
</dbReference>